<reference evidence="2 3" key="1">
    <citation type="submission" date="2018-02" db="EMBL/GenBank/DDBJ databases">
        <title>Genome sequence of the basidiomycete white-rot fungus Phlebia centrifuga.</title>
        <authorList>
            <person name="Granchi Z."/>
            <person name="Peng M."/>
            <person name="de Vries R.P."/>
            <person name="Hilden K."/>
            <person name="Makela M.R."/>
            <person name="Grigoriev I."/>
            <person name="Riley R."/>
        </authorList>
    </citation>
    <scope>NUCLEOTIDE SEQUENCE [LARGE SCALE GENOMIC DNA]</scope>
    <source>
        <strain evidence="2 3">FBCC195</strain>
    </source>
</reference>
<organism evidence="2 3">
    <name type="scientific">Hermanssonia centrifuga</name>
    <dbReference type="NCBI Taxonomy" id="98765"/>
    <lineage>
        <taxon>Eukaryota</taxon>
        <taxon>Fungi</taxon>
        <taxon>Dikarya</taxon>
        <taxon>Basidiomycota</taxon>
        <taxon>Agaricomycotina</taxon>
        <taxon>Agaricomycetes</taxon>
        <taxon>Polyporales</taxon>
        <taxon>Meruliaceae</taxon>
        <taxon>Hermanssonia</taxon>
    </lineage>
</organism>
<protein>
    <submittedName>
        <fullName evidence="2">Uncharacterized protein</fullName>
    </submittedName>
</protein>
<dbReference type="EMBL" id="MLYV02000283">
    <property type="protein sequence ID" value="PSS18946.1"/>
    <property type="molecule type" value="Genomic_DNA"/>
</dbReference>
<evidence type="ECO:0000256" key="1">
    <source>
        <dbReference type="SAM" id="MobiDB-lite"/>
    </source>
</evidence>
<keyword evidence="3" id="KW-1185">Reference proteome</keyword>
<comment type="caution">
    <text evidence="2">The sequence shown here is derived from an EMBL/GenBank/DDBJ whole genome shotgun (WGS) entry which is preliminary data.</text>
</comment>
<accession>A0A2R6R132</accession>
<feature type="region of interest" description="Disordered" evidence="1">
    <location>
        <begin position="1"/>
        <end position="23"/>
    </location>
</feature>
<dbReference type="AlphaFoldDB" id="A0A2R6R132"/>
<evidence type="ECO:0000313" key="2">
    <source>
        <dbReference type="EMBL" id="PSS18946.1"/>
    </source>
</evidence>
<sequence length="190" mass="20528">MSNSNATTGQVSQPTTTLATPQGNATQVSARLFLDDILPPLDSGADVDALIQRNPPVPRKFGKLITTGGRLWGFPKNPSKSRRLEKAAYKNLDHVAASIAQEGSKQGFKRVVEFTTNATGDARIGRRQAGSFPDAYFLVRKDSSDGVVGWPEVAVCGEYRKNASPNDEREVSVAFGPVIRELALKDGWPT</sequence>
<evidence type="ECO:0000313" key="3">
    <source>
        <dbReference type="Proteomes" id="UP000186601"/>
    </source>
</evidence>
<gene>
    <name evidence="2" type="ORF">PHLCEN_2v3162</name>
</gene>
<dbReference type="Proteomes" id="UP000186601">
    <property type="component" value="Unassembled WGS sequence"/>
</dbReference>
<proteinExistence type="predicted"/>
<name>A0A2R6R132_9APHY</name>